<reference evidence="1 2" key="1">
    <citation type="journal article" date="2022" name="DNA Res.">
        <title>Chromosomal-level genome assembly of the orchid tree Bauhinia variegata (Leguminosae; Cercidoideae) supports the allotetraploid origin hypothesis of Bauhinia.</title>
        <authorList>
            <person name="Zhong Y."/>
            <person name="Chen Y."/>
            <person name="Zheng D."/>
            <person name="Pang J."/>
            <person name="Liu Y."/>
            <person name="Luo S."/>
            <person name="Meng S."/>
            <person name="Qian L."/>
            <person name="Wei D."/>
            <person name="Dai S."/>
            <person name="Zhou R."/>
        </authorList>
    </citation>
    <scope>NUCLEOTIDE SEQUENCE [LARGE SCALE GENOMIC DNA]</scope>
    <source>
        <strain evidence="1">BV-YZ2020</strain>
    </source>
</reference>
<dbReference type="EMBL" id="CM039427">
    <property type="protein sequence ID" value="KAI4353398.1"/>
    <property type="molecule type" value="Genomic_DNA"/>
</dbReference>
<accession>A0ACB9PY22</accession>
<evidence type="ECO:0000313" key="1">
    <source>
        <dbReference type="EMBL" id="KAI4353398.1"/>
    </source>
</evidence>
<gene>
    <name evidence="1" type="ORF">L6164_002351</name>
</gene>
<sequence length="919" mass="103953">MIASTMKIHPVLCLFLIGFCSSINFLLVTGNCLPHQRSLLLQLQTNLQFDPTTSTKLVRWNQSEDCCEWNGVTCQKGLVTSLDLSEEGIYGVKDNLSSLFSLQHLQSLNLADNSFDIEIPSAFHNLSYLRHLNLSDAGFVGQIPVEISKLTSLVTLDFSLLNLDNPNLPMLVQNMTFMAKLVLQGTTISPLENGWCQALSSSMPNLQVLDLSFCQLSGIIDSSLANFNNLTVLSLSGNNLSGWFPENIFQLKRLKFLDVSDNDYLEGSLPHVPKYRSLQTMRIAGTSFSGPIPDSISNLRYLSDLVLSSSYFNGTLPNSMSKLRELAYLDLSNNHFIGPIPSFNLSNKLIQMDLSNNDFSGTIPFTHFQGHSNLVYINLQGNSFKGSIPSSLFTLPLLQQVLLGRNEFNGQLNDLANTSIIEELDMSSNQLEGPIPSSLFNLTELNILYLYSNKFNGKIEMNMIQQLRNLEKLDLSFNKFSGNIELNMIQQLQNLTAISLSYNKLSCTDTPTTYSSSSSFPRIISLGLASCGLTTFPLFLKNNSEIGGLDLSENNIHGIIPIWIWNHTNLLFLNLSENYLTDWEETTSTHSDTSYLQFLDLHSNHLQRPLPVLFHPHLIYLDCSNNNISSTFPSDIDHRLSRIHYLFLSSNRFLGSIPKSVCNIKSLEVLELSNNSLTGTIPKCLFEKEQQTVLKLRSNKLIGTIDAFPSSCSLEILDVNGNFLRGKLPEYLVNCTRLEILDLGNNQINDKFPCRFKNISTLRVLILRSNNLHGSIECPSTQAAWPNLQIIDLAKNNLSGRIPPTFFKTWKTMMIDDKVTMSYLSRNIVEKCSGDEKQWKSLPPSENSHSSIDWNFISSELGFTFGVGMIILPLIFWNRWRLWYWERVDAILYRIFPQLDFVYEQHAGKNYRTLRWKPR</sequence>
<keyword evidence="2" id="KW-1185">Reference proteome</keyword>
<organism evidence="1 2">
    <name type="scientific">Bauhinia variegata</name>
    <name type="common">Purple orchid tree</name>
    <name type="synonym">Phanera variegata</name>
    <dbReference type="NCBI Taxonomy" id="167791"/>
    <lineage>
        <taxon>Eukaryota</taxon>
        <taxon>Viridiplantae</taxon>
        <taxon>Streptophyta</taxon>
        <taxon>Embryophyta</taxon>
        <taxon>Tracheophyta</taxon>
        <taxon>Spermatophyta</taxon>
        <taxon>Magnoliopsida</taxon>
        <taxon>eudicotyledons</taxon>
        <taxon>Gunneridae</taxon>
        <taxon>Pentapetalae</taxon>
        <taxon>rosids</taxon>
        <taxon>fabids</taxon>
        <taxon>Fabales</taxon>
        <taxon>Fabaceae</taxon>
        <taxon>Cercidoideae</taxon>
        <taxon>Cercideae</taxon>
        <taxon>Bauhiniinae</taxon>
        <taxon>Bauhinia</taxon>
    </lineage>
</organism>
<protein>
    <submittedName>
        <fullName evidence="1">Uncharacterized protein</fullName>
    </submittedName>
</protein>
<dbReference type="Proteomes" id="UP000828941">
    <property type="component" value="Chromosome 2"/>
</dbReference>
<name>A0ACB9PY22_BAUVA</name>
<proteinExistence type="predicted"/>
<comment type="caution">
    <text evidence="1">The sequence shown here is derived from an EMBL/GenBank/DDBJ whole genome shotgun (WGS) entry which is preliminary data.</text>
</comment>
<evidence type="ECO:0000313" key="2">
    <source>
        <dbReference type="Proteomes" id="UP000828941"/>
    </source>
</evidence>